<feature type="domain" description="NADH:flavin oxidoreductase/NADH oxidase N-terminal" evidence="6">
    <location>
        <begin position="5"/>
        <end position="323"/>
    </location>
</feature>
<dbReference type="GO" id="GO:0050661">
    <property type="term" value="F:NADP binding"/>
    <property type="evidence" value="ECO:0007669"/>
    <property type="project" value="InterPro"/>
</dbReference>
<dbReference type="Gene3D" id="3.20.20.70">
    <property type="entry name" value="Aldolase class I"/>
    <property type="match status" value="1"/>
</dbReference>
<evidence type="ECO:0000256" key="2">
    <source>
        <dbReference type="ARBA" id="ARBA00022630"/>
    </source>
</evidence>
<evidence type="ECO:0000259" key="6">
    <source>
        <dbReference type="Pfam" id="PF00724"/>
    </source>
</evidence>
<dbReference type="NCBIfam" id="NF010047">
    <property type="entry name" value="PRK13523.1"/>
    <property type="match status" value="1"/>
</dbReference>
<proteinExistence type="predicted"/>
<dbReference type="Pfam" id="PF00724">
    <property type="entry name" value="Oxidored_FMN"/>
    <property type="match status" value="1"/>
</dbReference>
<evidence type="ECO:0000256" key="1">
    <source>
        <dbReference type="ARBA" id="ARBA00001917"/>
    </source>
</evidence>
<keyword evidence="5" id="KW-0560">Oxidoreductase</keyword>
<evidence type="ECO:0000256" key="3">
    <source>
        <dbReference type="ARBA" id="ARBA00022643"/>
    </source>
</evidence>
<dbReference type="CDD" id="cd02932">
    <property type="entry name" value="OYE_YqiM_FMN"/>
    <property type="match status" value="1"/>
</dbReference>
<reference evidence="8" key="1">
    <citation type="submission" date="2017-01" db="EMBL/GenBank/DDBJ databases">
        <authorList>
            <person name="Varghese N."/>
            <person name="Submissions S."/>
        </authorList>
    </citation>
    <scope>NUCLEOTIDE SEQUENCE [LARGE SCALE GENOMIC DNA]</scope>
    <source>
        <strain evidence="8">DSM 17126</strain>
    </source>
</reference>
<dbReference type="InterPro" id="IPR001155">
    <property type="entry name" value="OxRdtase_FMN_N"/>
</dbReference>
<dbReference type="RefSeq" id="WP_076506347.1">
    <property type="nucleotide sequence ID" value="NZ_FTNY01000002.1"/>
</dbReference>
<dbReference type="PANTHER" id="PTHR43303:SF4">
    <property type="entry name" value="NADPH DEHYDROGENASE C23G7.10C-RELATED"/>
    <property type="match status" value="1"/>
</dbReference>
<keyword evidence="3" id="KW-0288">FMN</keyword>
<comment type="cofactor">
    <cofactor evidence="1">
        <name>FMN</name>
        <dbReference type="ChEBI" id="CHEBI:58210"/>
    </cofactor>
</comment>
<evidence type="ECO:0000256" key="4">
    <source>
        <dbReference type="ARBA" id="ARBA00022857"/>
    </source>
</evidence>
<dbReference type="GO" id="GO:0003959">
    <property type="term" value="F:NADPH dehydrogenase activity"/>
    <property type="evidence" value="ECO:0007669"/>
    <property type="project" value="InterPro"/>
</dbReference>
<accession>A0A1N7I8G0</accession>
<evidence type="ECO:0000313" key="7">
    <source>
        <dbReference type="EMBL" id="SIS33323.1"/>
    </source>
</evidence>
<sequence length="346" mass="38125">MNSLLFSPFKIKNVELKNRVVMSPMCMHSADDNGNITDWLKTHYSARALGQVGLIFLESLVISEDGKIGPNDIGVWSDSHIKGLSEMVDLIHGFGSKIAAQISHAGRLNYTPGIKPMAPSPISFSDAFAIPREMTKADIAEVIKSFGDAARRVKAAGFDILEIHTAHGYLLNEFLSPLANQRTDEYGGTVENRYRIVGEIIQEVKKIWDGPLFVRISSSDYKEGGNTPESFLAYGKLMKEDGVDLIDCSSGGIAPVKVESFPNYQVPAAELLRKELNIATGAVGLIQTGKQAEEILRNNRADLVFIGRQLLKDPFWVRTAADELGASMEIPVQYTRYGSRWINSMS</sequence>
<keyword evidence="8" id="KW-1185">Reference proteome</keyword>
<organism evidence="7 8">
    <name type="scientific">Chryseobacterium shigense</name>
    <dbReference type="NCBI Taxonomy" id="297244"/>
    <lineage>
        <taxon>Bacteria</taxon>
        <taxon>Pseudomonadati</taxon>
        <taxon>Bacteroidota</taxon>
        <taxon>Flavobacteriia</taxon>
        <taxon>Flavobacteriales</taxon>
        <taxon>Weeksellaceae</taxon>
        <taxon>Chryseobacterium group</taxon>
        <taxon>Chryseobacterium</taxon>
    </lineage>
</organism>
<dbReference type="SUPFAM" id="SSF51395">
    <property type="entry name" value="FMN-linked oxidoreductases"/>
    <property type="match status" value="1"/>
</dbReference>
<keyword evidence="2" id="KW-0285">Flavoprotein</keyword>
<evidence type="ECO:0000256" key="5">
    <source>
        <dbReference type="ARBA" id="ARBA00023002"/>
    </source>
</evidence>
<dbReference type="InterPro" id="IPR044152">
    <property type="entry name" value="YqjM-like"/>
</dbReference>
<keyword evidence="4" id="KW-0521">NADP</keyword>
<name>A0A1N7I8G0_9FLAO</name>
<protein>
    <submittedName>
        <fullName evidence="7">NADPH2 dehydrogenase</fullName>
    </submittedName>
</protein>
<dbReference type="AlphaFoldDB" id="A0A1N7I8G0"/>
<evidence type="ECO:0000313" key="8">
    <source>
        <dbReference type="Proteomes" id="UP000186373"/>
    </source>
</evidence>
<dbReference type="OrthoDB" id="9772736at2"/>
<dbReference type="InterPro" id="IPR013785">
    <property type="entry name" value="Aldolase_TIM"/>
</dbReference>
<dbReference type="PANTHER" id="PTHR43303">
    <property type="entry name" value="NADPH DEHYDROGENASE C23G7.10C-RELATED"/>
    <property type="match status" value="1"/>
</dbReference>
<dbReference type="GO" id="GO:0010181">
    <property type="term" value="F:FMN binding"/>
    <property type="evidence" value="ECO:0007669"/>
    <property type="project" value="InterPro"/>
</dbReference>
<dbReference type="Proteomes" id="UP000186373">
    <property type="component" value="Unassembled WGS sequence"/>
</dbReference>
<gene>
    <name evidence="7" type="ORF">SAMN05421639_102586</name>
</gene>
<dbReference type="EMBL" id="FTNY01000002">
    <property type="protein sequence ID" value="SIS33323.1"/>
    <property type="molecule type" value="Genomic_DNA"/>
</dbReference>